<dbReference type="Gene3D" id="3.60.15.10">
    <property type="entry name" value="Ribonuclease Z/Hydroxyacylglutathione hydrolase-like"/>
    <property type="match status" value="1"/>
</dbReference>
<dbReference type="EMBL" id="JBHRST010000002">
    <property type="protein sequence ID" value="MFC3096603.1"/>
    <property type="molecule type" value="Genomic_DNA"/>
</dbReference>
<dbReference type="PANTHER" id="PTHR11203:SF49">
    <property type="entry name" value="BLL1145 PROTEIN"/>
    <property type="match status" value="1"/>
</dbReference>
<protein>
    <submittedName>
        <fullName evidence="2">Ligase-associated DNA damage response exonuclease</fullName>
        <ecNumber evidence="2">3.1.-.-</ecNumber>
    </submittedName>
</protein>
<keyword evidence="2" id="KW-0269">Exonuclease</keyword>
<accession>A0ABV7E255</accession>
<dbReference type="PANTHER" id="PTHR11203">
    <property type="entry name" value="CLEAVAGE AND POLYADENYLATION SPECIFICITY FACTOR FAMILY MEMBER"/>
    <property type="match status" value="1"/>
</dbReference>
<dbReference type="InterPro" id="IPR050698">
    <property type="entry name" value="MBL"/>
</dbReference>
<keyword evidence="2" id="KW-0436">Ligase</keyword>
<dbReference type="RefSeq" id="WP_336925564.1">
    <property type="nucleotide sequence ID" value="NZ_JBANRO010000004.1"/>
</dbReference>
<dbReference type="Proteomes" id="UP001595456">
    <property type="component" value="Unassembled WGS sequence"/>
</dbReference>
<evidence type="ECO:0000313" key="3">
    <source>
        <dbReference type="Proteomes" id="UP001595456"/>
    </source>
</evidence>
<comment type="caution">
    <text evidence="2">The sequence shown here is derived from an EMBL/GenBank/DDBJ whole genome shotgun (WGS) entry which is preliminary data.</text>
</comment>
<keyword evidence="2" id="KW-0378">Hydrolase</keyword>
<evidence type="ECO:0000313" key="2">
    <source>
        <dbReference type="EMBL" id="MFC3096603.1"/>
    </source>
</evidence>
<reference evidence="3" key="1">
    <citation type="journal article" date="2019" name="Int. J. Syst. Evol. Microbiol.">
        <title>The Global Catalogue of Microorganisms (GCM) 10K type strain sequencing project: providing services to taxonomists for standard genome sequencing and annotation.</title>
        <authorList>
            <consortium name="The Broad Institute Genomics Platform"/>
            <consortium name="The Broad Institute Genome Sequencing Center for Infectious Disease"/>
            <person name="Wu L."/>
            <person name="Ma J."/>
        </authorList>
    </citation>
    <scope>NUCLEOTIDE SEQUENCE [LARGE SCALE GENOMIC DNA]</scope>
    <source>
        <strain evidence="3">KCTC 52607</strain>
    </source>
</reference>
<evidence type="ECO:0000259" key="1">
    <source>
        <dbReference type="SMART" id="SM00849"/>
    </source>
</evidence>
<dbReference type="SUPFAM" id="SSF56281">
    <property type="entry name" value="Metallo-hydrolase/oxidoreductase"/>
    <property type="match status" value="1"/>
</dbReference>
<proteinExistence type="predicted"/>
<dbReference type="GO" id="GO:0004527">
    <property type="term" value="F:exonuclease activity"/>
    <property type="evidence" value="ECO:0007669"/>
    <property type="project" value="UniProtKB-KW"/>
</dbReference>
<dbReference type="EC" id="3.1.-.-" evidence="2"/>
<dbReference type="GO" id="GO:0016874">
    <property type="term" value="F:ligase activity"/>
    <property type="evidence" value="ECO:0007669"/>
    <property type="project" value="UniProtKB-KW"/>
</dbReference>
<dbReference type="InterPro" id="IPR036866">
    <property type="entry name" value="RibonucZ/Hydroxyglut_hydro"/>
</dbReference>
<feature type="domain" description="Metallo-beta-lactamase" evidence="1">
    <location>
        <begin position="11"/>
        <end position="175"/>
    </location>
</feature>
<sequence length="335" mass="36382">MSAPFSWIRPDPRGIFVAPANAWIDPSHPADLALVTHGHADHARGGHGQTVATPETLAIMKLRYATCAGAVPVAYGETLRLGGGVDATFVPAGHVLGSAQILLEHAGERVVITGDYKRRPDPTCAPFEVTPCDIFITEATFGLPVFTHPPIADEISKLLARLAAQPDSCVLVGAYALGKAQRIIAELRTAGHADTIWLHGAMEAMCHLYEEHGVPLGDLRLVSDAPSKDALRGAIVIAPPSALNDRWSRRLPDPVTAMASGWMRVRGRARQRGVELPLVISDHADWGELTRTIEEVNPAETWITHGREEALLRWHELTQRRARALALVGREEEDD</sequence>
<dbReference type="NCBIfam" id="TIGR04122">
    <property type="entry name" value="Xnuc_lig_assoc"/>
    <property type="match status" value="1"/>
</dbReference>
<dbReference type="InterPro" id="IPR001279">
    <property type="entry name" value="Metallo-B-lactamas"/>
</dbReference>
<organism evidence="2 3">
    <name type="scientific">Alteraurantiacibacter palmitatis</name>
    <dbReference type="NCBI Taxonomy" id="2054628"/>
    <lineage>
        <taxon>Bacteria</taxon>
        <taxon>Pseudomonadati</taxon>
        <taxon>Pseudomonadota</taxon>
        <taxon>Alphaproteobacteria</taxon>
        <taxon>Sphingomonadales</taxon>
        <taxon>Erythrobacteraceae</taxon>
        <taxon>Alteraurantiacibacter</taxon>
    </lineage>
</organism>
<gene>
    <name evidence="2" type="ORF">ACFODU_02150</name>
</gene>
<keyword evidence="2" id="KW-0540">Nuclease</keyword>
<dbReference type="InterPro" id="IPR026360">
    <property type="entry name" value="Xnuc_lig_assoc"/>
</dbReference>
<name>A0ABV7E255_9SPHN</name>
<keyword evidence="3" id="KW-1185">Reference proteome</keyword>
<dbReference type="SMART" id="SM00849">
    <property type="entry name" value="Lactamase_B"/>
    <property type="match status" value="1"/>
</dbReference>